<feature type="domain" description="Tripartite ATP-independent periplasmic transporters DctQ component" evidence="10">
    <location>
        <begin position="47"/>
        <end position="178"/>
    </location>
</feature>
<dbReference type="EMBL" id="JAJUBB010000033">
    <property type="protein sequence ID" value="MDD1784248.1"/>
    <property type="molecule type" value="Genomic_DNA"/>
</dbReference>
<dbReference type="InterPro" id="IPR055348">
    <property type="entry name" value="DctQ"/>
</dbReference>
<evidence type="ECO:0000256" key="4">
    <source>
        <dbReference type="ARBA" id="ARBA00022519"/>
    </source>
</evidence>
<evidence type="ECO:0000313" key="12">
    <source>
        <dbReference type="Proteomes" id="UP001149821"/>
    </source>
</evidence>
<comment type="function">
    <text evidence="9">Part of the tripartite ATP-independent periplasmic (TRAP) transport system.</text>
</comment>
<evidence type="ECO:0000256" key="7">
    <source>
        <dbReference type="ARBA" id="ARBA00023136"/>
    </source>
</evidence>
<feature type="transmembrane region" description="Helical" evidence="9">
    <location>
        <begin position="73"/>
        <end position="90"/>
    </location>
</feature>
<evidence type="ECO:0000259" key="10">
    <source>
        <dbReference type="Pfam" id="PF04290"/>
    </source>
</evidence>
<dbReference type="Proteomes" id="UP001149821">
    <property type="component" value="Unassembled WGS sequence"/>
</dbReference>
<evidence type="ECO:0000256" key="6">
    <source>
        <dbReference type="ARBA" id="ARBA00022989"/>
    </source>
</evidence>
<protein>
    <recommendedName>
        <fullName evidence="9">TRAP transporter small permease protein</fullName>
    </recommendedName>
</protein>
<evidence type="ECO:0000256" key="5">
    <source>
        <dbReference type="ARBA" id="ARBA00022692"/>
    </source>
</evidence>
<keyword evidence="3" id="KW-1003">Cell membrane</keyword>
<feature type="transmembrane region" description="Helical" evidence="9">
    <location>
        <begin position="152"/>
        <end position="173"/>
    </location>
</feature>
<comment type="similarity">
    <text evidence="8 9">Belongs to the TRAP transporter small permease family.</text>
</comment>
<organism evidence="11 12">
    <name type="scientific">Enterovibrio qingdaonensis</name>
    <dbReference type="NCBI Taxonomy" id="2899818"/>
    <lineage>
        <taxon>Bacteria</taxon>
        <taxon>Pseudomonadati</taxon>
        <taxon>Pseudomonadota</taxon>
        <taxon>Gammaproteobacteria</taxon>
        <taxon>Vibrionales</taxon>
        <taxon>Vibrionaceae</taxon>
        <taxon>Enterovibrio</taxon>
    </lineage>
</organism>
<gene>
    <name evidence="11" type="ORF">LRP49_24025</name>
</gene>
<dbReference type="PANTHER" id="PTHR35011">
    <property type="entry name" value="2,3-DIKETO-L-GULONATE TRAP TRANSPORTER SMALL PERMEASE PROTEIN YIAM"/>
    <property type="match status" value="1"/>
</dbReference>
<keyword evidence="5 9" id="KW-0812">Transmembrane</keyword>
<comment type="subcellular location">
    <subcellularLocation>
        <location evidence="1 9">Cell inner membrane</location>
        <topology evidence="1 9">Multi-pass membrane protein</topology>
    </subcellularLocation>
</comment>
<keyword evidence="7 9" id="KW-0472">Membrane</keyword>
<reference evidence="11" key="1">
    <citation type="submission" date="2021-12" db="EMBL/GenBank/DDBJ databases">
        <title>Enterovibrio ZSDZ35 sp. nov. and Enterovibrio ZSDZ42 sp. nov., isolated from coastal seawater in Qingdao.</title>
        <authorList>
            <person name="Zhang P."/>
        </authorList>
    </citation>
    <scope>NUCLEOTIDE SEQUENCE</scope>
    <source>
        <strain evidence="11">ZSDZ35</strain>
    </source>
</reference>
<name>A0ABT5QU53_9GAMM</name>
<dbReference type="PANTHER" id="PTHR35011:SF4">
    <property type="entry name" value="SLL1102 PROTEIN"/>
    <property type="match status" value="1"/>
</dbReference>
<feature type="transmembrane region" description="Helical" evidence="9">
    <location>
        <begin position="111"/>
        <end position="132"/>
    </location>
</feature>
<comment type="subunit">
    <text evidence="9">The complex comprises the extracytoplasmic solute receptor protein and the two transmembrane proteins.</text>
</comment>
<keyword evidence="6 9" id="KW-1133">Transmembrane helix</keyword>
<accession>A0ABT5QU53</accession>
<dbReference type="InterPro" id="IPR007387">
    <property type="entry name" value="TRAP_DctQ"/>
</dbReference>
<proteinExistence type="inferred from homology"/>
<evidence type="ECO:0000256" key="9">
    <source>
        <dbReference type="RuleBase" id="RU369079"/>
    </source>
</evidence>
<feature type="transmembrane region" description="Helical" evidence="9">
    <location>
        <begin position="42"/>
        <end position="61"/>
    </location>
</feature>
<evidence type="ECO:0000256" key="3">
    <source>
        <dbReference type="ARBA" id="ARBA00022475"/>
    </source>
</evidence>
<evidence type="ECO:0000313" key="11">
    <source>
        <dbReference type="EMBL" id="MDD1784248.1"/>
    </source>
</evidence>
<sequence>MQNNNHQLTDTAHRSASTGLPHTRLSTWLDGFLIGLGNAFSWLWVVLMLVIIINVLMRYLFGEGRIEFEELQWHLYALGWLVGLSYCMVTDSHVRVDLLRDRFSLRTQAKIELFGMIILLFPFLILVFWYAIPFFLYSWELGEVSAAPGGLPFRWFMKSALLFAFALLAIAAISRMSRVCAFLFSPTQTSPEETQLSTLDAEKKESSSWK</sequence>
<keyword evidence="2 9" id="KW-0813">Transport</keyword>
<dbReference type="RefSeq" id="WP_274146061.1">
    <property type="nucleotide sequence ID" value="NZ_JAJUBB010000033.1"/>
</dbReference>
<evidence type="ECO:0000256" key="8">
    <source>
        <dbReference type="ARBA" id="ARBA00038436"/>
    </source>
</evidence>
<comment type="caution">
    <text evidence="11">The sequence shown here is derived from an EMBL/GenBank/DDBJ whole genome shotgun (WGS) entry which is preliminary data.</text>
</comment>
<evidence type="ECO:0000256" key="1">
    <source>
        <dbReference type="ARBA" id="ARBA00004429"/>
    </source>
</evidence>
<dbReference type="Pfam" id="PF04290">
    <property type="entry name" value="DctQ"/>
    <property type="match status" value="1"/>
</dbReference>
<keyword evidence="12" id="KW-1185">Reference proteome</keyword>
<keyword evidence="4 9" id="KW-0997">Cell inner membrane</keyword>
<evidence type="ECO:0000256" key="2">
    <source>
        <dbReference type="ARBA" id="ARBA00022448"/>
    </source>
</evidence>